<proteinExistence type="predicted"/>
<dbReference type="AlphaFoldDB" id="A0A3D5QA95"/>
<dbReference type="Pfam" id="PF11059">
    <property type="entry name" value="DUF2860"/>
    <property type="match status" value="1"/>
</dbReference>
<dbReference type="InterPro" id="IPR016896">
    <property type="entry name" value="DUF2860"/>
</dbReference>
<comment type="caution">
    <text evidence="2">The sequence shown here is derived from an EMBL/GenBank/DDBJ whole genome shotgun (WGS) entry which is preliminary data.</text>
</comment>
<dbReference type="PIRSF" id="PIRSF028696">
    <property type="entry name" value="UCP028696"/>
    <property type="match status" value="1"/>
</dbReference>
<gene>
    <name evidence="2" type="ORF">DHM44_03045</name>
</gene>
<evidence type="ECO:0000313" key="3">
    <source>
        <dbReference type="Proteomes" id="UP000262325"/>
    </source>
</evidence>
<evidence type="ECO:0000313" key="2">
    <source>
        <dbReference type="EMBL" id="HCW92638.1"/>
    </source>
</evidence>
<keyword evidence="1" id="KW-0732">Signal</keyword>
<reference evidence="2 3" key="1">
    <citation type="journal article" date="2018" name="Nat. Biotechnol.">
        <title>A standardized bacterial taxonomy based on genome phylogeny substantially revises the tree of life.</title>
        <authorList>
            <person name="Parks D.H."/>
            <person name="Chuvochina M."/>
            <person name="Waite D.W."/>
            <person name="Rinke C."/>
            <person name="Skarshewski A."/>
            <person name="Chaumeil P.A."/>
            <person name="Hugenholtz P."/>
        </authorList>
    </citation>
    <scope>NUCLEOTIDE SEQUENCE [LARGE SCALE GENOMIC DNA]</scope>
    <source>
        <strain evidence="2">UBA8672</strain>
    </source>
</reference>
<feature type="chain" id="PRO_5017792689" description="DUF2860 domain-containing protein" evidence="1">
    <location>
        <begin position="19"/>
        <end position="308"/>
    </location>
</feature>
<feature type="signal peptide" evidence="1">
    <location>
        <begin position="1"/>
        <end position="18"/>
    </location>
</feature>
<accession>A0A3D5QA95</accession>
<protein>
    <recommendedName>
        <fullName evidence="4">DUF2860 domain-containing protein</fullName>
    </recommendedName>
</protein>
<sequence>MIRLLIIMLLISASICSAQNNYIELGSAYLYQKSNLAVDSKNEIIHNYSEPDDAFGKFIPVVRFNYSQNKNGTGFYIGSPSLSSSGGGFLIGLKKPGLLNTEFSVYLSYRLPEEVWEDPFLLKKERSSTYRDSYGFGLNLNNISNTRFSYKLKLLSENIRDDVIGSNYSRLQRDGYIISQEISKNIRMSNKMLLNLGIFYKKGEYEGDANSYDEPGITASWGYLSSKGLSARIIYSLSYAKYAKEHPLFDKTRKDVNENIILVLRKNNILNLKNVFASVYIGVGGSFSNIDFYEKRLAFTGMSAGYSF</sequence>
<dbReference type="Proteomes" id="UP000262325">
    <property type="component" value="Unassembled WGS sequence"/>
</dbReference>
<name>A0A3D5QA95_FLESI</name>
<organism evidence="2 3">
    <name type="scientific">Flexistipes sinusarabici</name>
    <dbReference type="NCBI Taxonomy" id="2352"/>
    <lineage>
        <taxon>Bacteria</taxon>
        <taxon>Pseudomonadati</taxon>
        <taxon>Deferribacterota</taxon>
        <taxon>Deferribacteres</taxon>
        <taxon>Deferribacterales</taxon>
        <taxon>Flexistipitaceae</taxon>
        <taxon>Flexistipes</taxon>
    </lineage>
</organism>
<dbReference type="EMBL" id="DPPF01000064">
    <property type="protein sequence ID" value="HCW92638.1"/>
    <property type="molecule type" value="Genomic_DNA"/>
</dbReference>
<evidence type="ECO:0000256" key="1">
    <source>
        <dbReference type="SAM" id="SignalP"/>
    </source>
</evidence>
<evidence type="ECO:0008006" key="4">
    <source>
        <dbReference type="Google" id="ProtNLM"/>
    </source>
</evidence>